<protein>
    <submittedName>
        <fullName evidence="2">Uncharacterized protein</fullName>
    </submittedName>
</protein>
<dbReference type="EMBL" id="QYRT01000035">
    <property type="protein sequence ID" value="TIH33465.1"/>
    <property type="molecule type" value="Genomic_DNA"/>
</dbReference>
<reference evidence="2 3" key="1">
    <citation type="journal article" date="2019" name="Microorganisms">
        <title>Systematic Affiliation and Genome Analysis of Subtercola vilae DB165(T) with Particular Emphasis on Cold Adaptation of an Isolate from a High-Altitude Cold Volcano Lake.</title>
        <authorList>
            <person name="Villalobos A.S."/>
            <person name="Wiese J."/>
            <person name="Imhoff J.F."/>
            <person name="Dorador C."/>
            <person name="Keller A."/>
            <person name="Hentschel U."/>
        </authorList>
    </citation>
    <scope>NUCLEOTIDE SEQUENCE [LARGE SCALE GENOMIC DNA]</scope>
    <source>
        <strain evidence="2 3">DB165</strain>
    </source>
</reference>
<proteinExistence type="predicted"/>
<organism evidence="2 3">
    <name type="scientific">Subtercola vilae</name>
    <dbReference type="NCBI Taxonomy" id="2056433"/>
    <lineage>
        <taxon>Bacteria</taxon>
        <taxon>Bacillati</taxon>
        <taxon>Actinomycetota</taxon>
        <taxon>Actinomycetes</taxon>
        <taxon>Micrococcales</taxon>
        <taxon>Microbacteriaceae</taxon>
        <taxon>Subtercola</taxon>
    </lineage>
</organism>
<keyword evidence="3" id="KW-1185">Reference proteome</keyword>
<accession>A0A4T2BP93</accession>
<sequence length="221" mass="23834">MVNPWAAQYRLSLVARLGVASATVRGEVTVTANPSIFFSQFASRNDPVLLGWSTFREHVRQGARASAARAGRTLQPSGEPRLAPVARSPRATALTPDARSGIWRLLASNNREVARSLFLYESLSSARAHVLQLRQQTDEMTVMPITGPGAGQHGWYVTIDNVSVMSCGRWYGAAALSRESAAYSVHALASAFVSEGSRATRSNAPVRSAQHALMRDGVAAW</sequence>
<evidence type="ECO:0000313" key="3">
    <source>
        <dbReference type="Proteomes" id="UP000306192"/>
    </source>
</evidence>
<evidence type="ECO:0000313" key="2">
    <source>
        <dbReference type="EMBL" id="TIH33465.1"/>
    </source>
</evidence>
<gene>
    <name evidence="2" type="ORF">D4765_14810</name>
</gene>
<name>A0A4T2BP93_9MICO</name>
<evidence type="ECO:0000256" key="1">
    <source>
        <dbReference type="SAM" id="MobiDB-lite"/>
    </source>
</evidence>
<dbReference type="Proteomes" id="UP000306192">
    <property type="component" value="Unassembled WGS sequence"/>
</dbReference>
<feature type="region of interest" description="Disordered" evidence="1">
    <location>
        <begin position="66"/>
        <end position="87"/>
    </location>
</feature>
<dbReference type="AlphaFoldDB" id="A0A4T2BP93"/>
<comment type="caution">
    <text evidence="2">The sequence shown here is derived from an EMBL/GenBank/DDBJ whole genome shotgun (WGS) entry which is preliminary data.</text>
</comment>